<feature type="compositionally biased region" description="Acidic residues" evidence="1">
    <location>
        <begin position="89"/>
        <end position="102"/>
    </location>
</feature>
<proteinExistence type="predicted"/>
<protein>
    <recommendedName>
        <fullName evidence="4">RanBD1 domain-containing protein</fullName>
    </recommendedName>
</protein>
<evidence type="ECO:0008006" key="4">
    <source>
        <dbReference type="Google" id="ProtNLM"/>
    </source>
</evidence>
<dbReference type="SUPFAM" id="SSF50729">
    <property type="entry name" value="PH domain-like"/>
    <property type="match status" value="1"/>
</dbReference>
<keyword evidence="3" id="KW-1185">Reference proteome</keyword>
<dbReference type="AlphaFoldDB" id="A0AAD9IIR1"/>
<dbReference type="Gene3D" id="2.30.29.30">
    <property type="entry name" value="Pleckstrin-homology domain (PH domain)/Phosphotyrosine-binding domain (PTB)"/>
    <property type="match status" value="1"/>
</dbReference>
<name>A0AAD9IIR1_PROWI</name>
<evidence type="ECO:0000313" key="2">
    <source>
        <dbReference type="EMBL" id="KAK2078461.1"/>
    </source>
</evidence>
<reference evidence="2" key="1">
    <citation type="submission" date="2021-01" db="EMBL/GenBank/DDBJ databases">
        <authorList>
            <person name="Eckstrom K.M.E."/>
        </authorList>
    </citation>
    <scope>NUCLEOTIDE SEQUENCE</scope>
    <source>
        <strain evidence="2">UVCC 0001</strain>
    </source>
</reference>
<accession>A0AAD9IIR1</accession>
<organism evidence="2 3">
    <name type="scientific">Prototheca wickerhamii</name>
    <dbReference type="NCBI Taxonomy" id="3111"/>
    <lineage>
        <taxon>Eukaryota</taxon>
        <taxon>Viridiplantae</taxon>
        <taxon>Chlorophyta</taxon>
        <taxon>core chlorophytes</taxon>
        <taxon>Trebouxiophyceae</taxon>
        <taxon>Chlorellales</taxon>
        <taxon>Chlorellaceae</taxon>
        <taxon>Prototheca</taxon>
    </lineage>
</organism>
<dbReference type="Proteomes" id="UP001255856">
    <property type="component" value="Unassembled WGS sequence"/>
</dbReference>
<sequence length="222" mass="23296">MSEANTSPDRAWTAGVEDYLTYVKGLLSEFSDVVEASDDQESAPKAPTFDAAPAFKLPVASAPALSFGGGAAPGLFSFGPPATAAAAPGEDEDEDAQEEEPTEVAMGGDDVEVLYKQRVTVLSMTPEKKWKSMGQGALTLRRPTTGGGRPFLAFTTDAGRVLLTAPLLQGVKPSFNANKPANLIMMLANSVGTDQPQSAMYIIRCADGDASKELRAAITEHV</sequence>
<evidence type="ECO:0000256" key="1">
    <source>
        <dbReference type="SAM" id="MobiDB-lite"/>
    </source>
</evidence>
<comment type="caution">
    <text evidence="2">The sequence shown here is derived from an EMBL/GenBank/DDBJ whole genome shotgun (WGS) entry which is preliminary data.</text>
</comment>
<gene>
    <name evidence="2" type="ORF">QBZ16_003301</name>
</gene>
<dbReference type="EMBL" id="JASFZW010000004">
    <property type="protein sequence ID" value="KAK2078461.1"/>
    <property type="molecule type" value="Genomic_DNA"/>
</dbReference>
<feature type="region of interest" description="Disordered" evidence="1">
    <location>
        <begin position="79"/>
        <end position="105"/>
    </location>
</feature>
<dbReference type="InterPro" id="IPR011993">
    <property type="entry name" value="PH-like_dom_sf"/>
</dbReference>
<evidence type="ECO:0000313" key="3">
    <source>
        <dbReference type="Proteomes" id="UP001255856"/>
    </source>
</evidence>